<dbReference type="EMBL" id="JXLC01000005">
    <property type="protein sequence ID" value="OJG92505.1"/>
    <property type="molecule type" value="Genomic_DNA"/>
</dbReference>
<gene>
    <name evidence="2" type="ORF">RV15_GL002930</name>
</gene>
<dbReference type="Proteomes" id="UP000183039">
    <property type="component" value="Unassembled WGS sequence"/>
</dbReference>
<evidence type="ECO:0000313" key="2">
    <source>
        <dbReference type="EMBL" id="OJG92505.1"/>
    </source>
</evidence>
<name>A0AA91GC23_9ENTE</name>
<organism evidence="2 3">
    <name type="scientific">Enterococcus silesiacus</name>
    <dbReference type="NCBI Taxonomy" id="332949"/>
    <lineage>
        <taxon>Bacteria</taxon>
        <taxon>Bacillati</taxon>
        <taxon>Bacillota</taxon>
        <taxon>Bacilli</taxon>
        <taxon>Lactobacillales</taxon>
        <taxon>Enterococcaceae</taxon>
        <taxon>Enterococcus</taxon>
    </lineage>
</organism>
<sequence length="197" mass="21563">MMKKINALGKPCPIPVIEAKKAIREIKKTGGTVEIVVDNEVSVKNIQKMAVGLGLDTITNLLENDRFTVTIDVPKDLEQTKTNLKNNELVIAFGQKTMGNGDPELGEILLKSYIYSLTELDTPPEHLLFFNGGAFLTSQASTVLKDLQVLTEKGTQISTCGACLDFYQIKETLAIGEITNMYGITEVMAQAKKVINV</sequence>
<dbReference type="NCBIfam" id="TIGR03527">
    <property type="entry name" value="selenium_YedF"/>
    <property type="match status" value="1"/>
</dbReference>
<dbReference type="AlphaFoldDB" id="A0AA91GC23"/>
<accession>A0AA91GC23</accession>
<evidence type="ECO:0000259" key="1">
    <source>
        <dbReference type="Pfam" id="PF01206"/>
    </source>
</evidence>
<proteinExistence type="predicted"/>
<evidence type="ECO:0000313" key="3">
    <source>
        <dbReference type="Proteomes" id="UP000183039"/>
    </source>
</evidence>
<dbReference type="InterPro" id="IPR001455">
    <property type="entry name" value="TusA-like"/>
</dbReference>
<reference evidence="2 3" key="1">
    <citation type="submission" date="2014-12" db="EMBL/GenBank/DDBJ databases">
        <title>Draft genome sequences of 29 type strains of Enterococci.</title>
        <authorList>
            <person name="Zhong Z."/>
            <person name="Sun Z."/>
            <person name="Liu W."/>
            <person name="Zhang W."/>
            <person name="Zhang H."/>
        </authorList>
    </citation>
    <scope>NUCLEOTIDE SEQUENCE [LARGE SCALE GENOMIC DNA]</scope>
    <source>
        <strain evidence="2 3">DSM 22801</strain>
    </source>
</reference>
<dbReference type="InterPro" id="IPR019870">
    <property type="entry name" value="Se_metab_YedF"/>
</dbReference>
<dbReference type="Pfam" id="PF01206">
    <property type="entry name" value="TusA"/>
    <property type="match status" value="1"/>
</dbReference>
<dbReference type="InterPro" id="IPR027396">
    <property type="entry name" value="DsrEFH-like"/>
</dbReference>
<comment type="caution">
    <text evidence="2">The sequence shown here is derived from an EMBL/GenBank/DDBJ whole genome shotgun (WGS) entry which is preliminary data.</text>
</comment>
<dbReference type="InterPro" id="IPR036868">
    <property type="entry name" value="TusA-like_sf"/>
</dbReference>
<dbReference type="SUPFAM" id="SSF75169">
    <property type="entry name" value="DsrEFH-like"/>
    <property type="match status" value="1"/>
</dbReference>
<dbReference type="Gene3D" id="3.30.110.40">
    <property type="entry name" value="TusA-like domain"/>
    <property type="match status" value="1"/>
</dbReference>
<protein>
    <submittedName>
        <fullName evidence="2">Selenium metabolism protein YedF</fullName>
    </submittedName>
</protein>
<dbReference type="SUPFAM" id="SSF64307">
    <property type="entry name" value="SirA-like"/>
    <property type="match status" value="1"/>
</dbReference>
<feature type="domain" description="UPF0033" evidence="1">
    <location>
        <begin position="3"/>
        <end position="71"/>
    </location>
</feature>